<dbReference type="Proteomes" id="UP001209803">
    <property type="component" value="Chromosome"/>
</dbReference>
<accession>A0ABY8F312</accession>
<dbReference type="InterPro" id="IPR043129">
    <property type="entry name" value="ATPase_NBD"/>
</dbReference>
<dbReference type="RefSeq" id="WP_265680100.1">
    <property type="nucleotide sequence ID" value="NZ_CP120863.1"/>
</dbReference>
<keyword evidence="5" id="KW-1185">Reference proteome</keyword>
<organism evidence="4 5">
    <name type="scientific">Roseibium porphyridii</name>
    <dbReference type="NCBI Taxonomy" id="2866279"/>
    <lineage>
        <taxon>Bacteria</taxon>
        <taxon>Pseudomonadati</taxon>
        <taxon>Pseudomonadota</taxon>
        <taxon>Alphaproteobacteria</taxon>
        <taxon>Hyphomicrobiales</taxon>
        <taxon>Stappiaceae</taxon>
        <taxon>Roseibium</taxon>
    </lineage>
</organism>
<keyword evidence="2" id="KW-0418">Kinase</keyword>
<sequence>MTNVLCDLGGTNCRFALSDVNNMQPKYIACYSNQKYDTFEEVLTDYIHEQQIAEVQSLVVALAAPVEGDSIKLTNRDWKLDKSILKERLGVKHIHFLNDFEALGYSLTVADELSFNTVLKPSVVQCGGPKLVLGAGTGFNCVLLTPKGEVVCAEAGHSTLVTETPLDRQLQREFIVKYGRCSIERILSGNGIVEIYNAICSNNHQRAIFNTSHEIAEAGCNETDIFAFEACKEFSRILGRTAGDLALLTLPYSGIFLTGGITRALKRFIGEPGGSFSSSFFNKGRMREHMSQFPVFLLSDDHVALYGCGEFLSSQNQT</sequence>
<comment type="similarity">
    <text evidence="3">Belongs to the bacterial glucokinase family.</text>
</comment>
<evidence type="ECO:0000256" key="1">
    <source>
        <dbReference type="ARBA" id="ARBA00022679"/>
    </source>
</evidence>
<reference evidence="4 5" key="1">
    <citation type="submission" date="2023-03" db="EMBL/GenBank/DDBJ databases">
        <title>Roseibium porphyridii sp. nov. and Roseibium rhodosorbium sp. nov. isolated from marine algae, Porphyridium cruentum and Rhodosorus marinus, respectively.</title>
        <authorList>
            <person name="Lee M.W."/>
            <person name="Choi B.J."/>
            <person name="Lee J.K."/>
            <person name="Choi D.G."/>
            <person name="Baek J.H."/>
            <person name="Bayburt H."/>
            <person name="Kim J.M."/>
            <person name="Han D.M."/>
            <person name="Kim K.H."/>
            <person name="Jeon C.O."/>
        </authorList>
    </citation>
    <scope>NUCLEOTIDE SEQUENCE [LARGE SCALE GENOMIC DNA]</scope>
    <source>
        <strain evidence="4 5">KMA01</strain>
    </source>
</reference>
<dbReference type="PANTHER" id="PTHR47690:SF1">
    <property type="entry name" value="GLUCOKINASE"/>
    <property type="match status" value="1"/>
</dbReference>
<dbReference type="CDD" id="cd24008">
    <property type="entry name" value="ASKHA_NBD_GLK"/>
    <property type="match status" value="1"/>
</dbReference>
<dbReference type="InterPro" id="IPR003836">
    <property type="entry name" value="Glucokinase"/>
</dbReference>
<gene>
    <name evidence="4" type="ORF">K1718_00520</name>
</gene>
<dbReference type="Gene3D" id="3.30.420.40">
    <property type="match status" value="1"/>
</dbReference>
<evidence type="ECO:0000313" key="5">
    <source>
        <dbReference type="Proteomes" id="UP001209803"/>
    </source>
</evidence>
<protein>
    <submittedName>
        <fullName evidence="4">Glucokinase</fullName>
    </submittedName>
</protein>
<evidence type="ECO:0000256" key="2">
    <source>
        <dbReference type="ARBA" id="ARBA00022777"/>
    </source>
</evidence>
<proteinExistence type="inferred from homology"/>
<dbReference type="SUPFAM" id="SSF53067">
    <property type="entry name" value="Actin-like ATPase domain"/>
    <property type="match status" value="1"/>
</dbReference>
<evidence type="ECO:0000256" key="3">
    <source>
        <dbReference type="RuleBase" id="RU004046"/>
    </source>
</evidence>
<evidence type="ECO:0000313" key="4">
    <source>
        <dbReference type="EMBL" id="WFE89875.1"/>
    </source>
</evidence>
<name>A0ABY8F312_9HYPH</name>
<keyword evidence="1" id="KW-0808">Transferase</keyword>
<dbReference type="Gene3D" id="3.40.367.20">
    <property type="match status" value="1"/>
</dbReference>
<dbReference type="PANTHER" id="PTHR47690">
    <property type="entry name" value="GLUCOKINASE"/>
    <property type="match status" value="1"/>
</dbReference>
<dbReference type="EMBL" id="CP120863">
    <property type="protein sequence ID" value="WFE89875.1"/>
    <property type="molecule type" value="Genomic_DNA"/>
</dbReference>
<dbReference type="Pfam" id="PF02685">
    <property type="entry name" value="Glucokinase"/>
    <property type="match status" value="1"/>
</dbReference>
<dbReference type="InterPro" id="IPR050201">
    <property type="entry name" value="Bacterial_glucokinase"/>
</dbReference>